<keyword evidence="3" id="KW-1185">Reference proteome</keyword>
<protein>
    <submittedName>
        <fullName evidence="2">Uncharacterized protein</fullName>
    </submittedName>
</protein>
<evidence type="ECO:0000313" key="3">
    <source>
        <dbReference type="Proteomes" id="UP001321477"/>
    </source>
</evidence>
<gene>
    <name evidence="2" type="ORF">GCM10025870_01380</name>
</gene>
<dbReference type="RefSeq" id="WP_234658994.1">
    <property type="nucleotide sequence ID" value="NZ_AP027734.1"/>
</dbReference>
<feature type="compositionally biased region" description="Basic and acidic residues" evidence="1">
    <location>
        <begin position="55"/>
        <end position="66"/>
    </location>
</feature>
<proteinExistence type="predicted"/>
<evidence type="ECO:0000256" key="1">
    <source>
        <dbReference type="SAM" id="MobiDB-lite"/>
    </source>
</evidence>
<evidence type="ECO:0000313" key="2">
    <source>
        <dbReference type="EMBL" id="BDZ53065.1"/>
    </source>
</evidence>
<dbReference type="Proteomes" id="UP001321477">
    <property type="component" value="Chromosome"/>
</dbReference>
<sequence>MSHPDTPPAREVVLIRDVVQTTFKRDDPPALKGNGRHSVMPTVSGNRMWMPVESRPPKREEPEKGLKGLTQAPQQRENP</sequence>
<accession>A0ABM8GX34</accession>
<organism evidence="2 3">
    <name type="scientific">Agromyces marinus</name>
    <dbReference type="NCBI Taxonomy" id="1389020"/>
    <lineage>
        <taxon>Bacteria</taxon>
        <taxon>Bacillati</taxon>
        <taxon>Actinomycetota</taxon>
        <taxon>Actinomycetes</taxon>
        <taxon>Micrococcales</taxon>
        <taxon>Microbacteriaceae</taxon>
        <taxon>Agromyces</taxon>
    </lineage>
</organism>
<name>A0ABM8GX34_9MICO</name>
<feature type="region of interest" description="Disordered" evidence="1">
    <location>
        <begin position="25"/>
        <end position="79"/>
    </location>
</feature>
<dbReference type="EMBL" id="AP027734">
    <property type="protein sequence ID" value="BDZ53065.1"/>
    <property type="molecule type" value="Genomic_DNA"/>
</dbReference>
<reference evidence="3" key="1">
    <citation type="journal article" date="2019" name="Int. J. Syst. Evol. Microbiol.">
        <title>The Global Catalogue of Microorganisms (GCM) 10K type strain sequencing project: providing services to taxonomists for standard genome sequencing and annotation.</title>
        <authorList>
            <consortium name="The Broad Institute Genomics Platform"/>
            <consortium name="The Broad Institute Genome Sequencing Center for Infectious Disease"/>
            <person name="Wu L."/>
            <person name="Ma J."/>
        </authorList>
    </citation>
    <scope>NUCLEOTIDE SEQUENCE [LARGE SCALE GENOMIC DNA]</scope>
    <source>
        <strain evidence="3">NBRC 109019</strain>
    </source>
</reference>